<gene>
    <name evidence="2" type="primary">Contig15513.g16532</name>
    <name evidence="2" type="ORF">STYLEM_12395</name>
</gene>
<name>A0A078AN48_STYLE</name>
<sequence>MNHIGLWRFKISCSTSYDGIDLRQMTNQFYNNYTKSVQIGKSLRFLSLTNDQLIIKPEKQDIGLYKIKLRVKDSQQLGSIYQFAIIVKVLDIDQIFKGTENQKLDKTTLNQNGYIKEDSFFTLLKNLNTSKSIKVQLIRITNNGLITLLFNDNLLMPRNQTIIEVQKALKFRVRNGRDGLVNEKVQNVTRFQIVSILSKMIQIQLEFSNPQAISQSSTSDTLEITFLRNYFFVNQKLNAMVQKDQMLSRKLTPQIYTAMIMLGNAARGASDTLIAALFVNFFLLIFMKFSMKLLWRMMAILQLIVNLPIFGVNLPSNIIQCTEALINISTLQIIDKEQIKSWFFSFISDSNENINSRFDGMDIFYIQITLIGDQIMISINLPKFRSFEYNAFARQWNWFRERYFSVCLSGQQCKDIWYLQ</sequence>
<dbReference type="EMBL" id="CCKQ01011781">
    <property type="protein sequence ID" value="CDW83351.1"/>
    <property type="molecule type" value="Genomic_DNA"/>
</dbReference>
<evidence type="ECO:0000313" key="3">
    <source>
        <dbReference type="Proteomes" id="UP000039865"/>
    </source>
</evidence>
<keyword evidence="1" id="KW-1133">Transmembrane helix</keyword>
<keyword evidence="3" id="KW-1185">Reference proteome</keyword>
<dbReference type="Proteomes" id="UP000039865">
    <property type="component" value="Unassembled WGS sequence"/>
</dbReference>
<keyword evidence="1" id="KW-0812">Transmembrane</keyword>
<protein>
    <submittedName>
        <fullName evidence="2">Uncharacterized protein</fullName>
    </submittedName>
</protein>
<feature type="transmembrane region" description="Helical" evidence="1">
    <location>
        <begin position="268"/>
        <end position="286"/>
    </location>
</feature>
<keyword evidence="1" id="KW-0472">Membrane</keyword>
<accession>A0A078AN48</accession>
<evidence type="ECO:0000313" key="2">
    <source>
        <dbReference type="EMBL" id="CDW83351.1"/>
    </source>
</evidence>
<evidence type="ECO:0000256" key="1">
    <source>
        <dbReference type="SAM" id="Phobius"/>
    </source>
</evidence>
<organism evidence="2 3">
    <name type="scientific">Stylonychia lemnae</name>
    <name type="common">Ciliate</name>
    <dbReference type="NCBI Taxonomy" id="5949"/>
    <lineage>
        <taxon>Eukaryota</taxon>
        <taxon>Sar</taxon>
        <taxon>Alveolata</taxon>
        <taxon>Ciliophora</taxon>
        <taxon>Intramacronucleata</taxon>
        <taxon>Spirotrichea</taxon>
        <taxon>Stichotrichia</taxon>
        <taxon>Sporadotrichida</taxon>
        <taxon>Oxytrichidae</taxon>
        <taxon>Stylonychinae</taxon>
        <taxon>Stylonychia</taxon>
    </lineage>
</organism>
<proteinExistence type="predicted"/>
<dbReference type="AlphaFoldDB" id="A0A078AN48"/>
<dbReference type="InParanoid" id="A0A078AN48"/>
<reference evidence="2 3" key="1">
    <citation type="submission" date="2014-06" db="EMBL/GenBank/DDBJ databases">
        <authorList>
            <person name="Swart Estienne"/>
        </authorList>
    </citation>
    <scope>NUCLEOTIDE SEQUENCE [LARGE SCALE GENOMIC DNA]</scope>
    <source>
        <strain evidence="2 3">130c</strain>
    </source>
</reference>